<evidence type="ECO:0000256" key="3">
    <source>
        <dbReference type="PROSITE-ProRule" id="PRU00708"/>
    </source>
</evidence>
<accession>A0AAN8Z9N3</accession>
<dbReference type="AlphaFoldDB" id="A0AAN8Z9N3"/>
<feature type="repeat" description="PPR" evidence="3">
    <location>
        <begin position="77"/>
        <end position="112"/>
    </location>
</feature>
<dbReference type="InterPro" id="IPR002885">
    <property type="entry name" value="PPR_rpt"/>
</dbReference>
<dbReference type="Pfam" id="PF13041">
    <property type="entry name" value="PPR_2"/>
    <property type="match status" value="2"/>
</dbReference>
<dbReference type="Pfam" id="PF12854">
    <property type="entry name" value="PPR_1"/>
    <property type="match status" value="1"/>
</dbReference>
<dbReference type="InterPro" id="IPR011990">
    <property type="entry name" value="TPR-like_helical_dom_sf"/>
</dbReference>
<feature type="repeat" description="PPR" evidence="3">
    <location>
        <begin position="41"/>
        <end position="75"/>
    </location>
</feature>
<proteinExistence type="inferred from homology"/>
<dbReference type="Gene3D" id="1.25.40.10">
    <property type="entry name" value="Tetratricopeptide repeat domain"/>
    <property type="match status" value="3"/>
</dbReference>
<feature type="repeat" description="PPR" evidence="3">
    <location>
        <begin position="113"/>
        <end position="147"/>
    </location>
</feature>
<dbReference type="Proteomes" id="UP001370490">
    <property type="component" value="Unassembled WGS sequence"/>
</dbReference>
<gene>
    <name evidence="4" type="ORF">RJ641_003961</name>
</gene>
<comment type="similarity">
    <text evidence="1">Belongs to the PPR family. P subfamily.</text>
</comment>
<keyword evidence="2" id="KW-0677">Repeat</keyword>
<dbReference type="PANTHER" id="PTHR46128:SF66">
    <property type="entry name" value="PENTACOTRIPEPTIDE-REPEAT REGION OF PRORP DOMAIN-CONTAINING PROTEIN"/>
    <property type="match status" value="1"/>
</dbReference>
<dbReference type="InterPro" id="IPR050872">
    <property type="entry name" value="PPR_P_subfamily"/>
</dbReference>
<keyword evidence="5" id="KW-1185">Reference proteome</keyword>
<evidence type="ECO:0000313" key="4">
    <source>
        <dbReference type="EMBL" id="KAK6929867.1"/>
    </source>
</evidence>
<sequence length="201" mass="22254">MRKRGCNPSLVSYNAIVHGLCTEGGCMRTYQLFKEVPMQAYVVTLNTVIKGLCQMGKVEDALKVLGDMTSGKFCSPDAVTFTIIITGGLSIGRIDDGLDLLHNTMLERGFSPGIVTYNTVLRELFELQKANEAMKVIRSMVDDGVIADSITNTIITGGLFESGQIDEAKKFWENIIWPSNLHDNYVYAVIVKRVLPCRPLE</sequence>
<evidence type="ECO:0000256" key="2">
    <source>
        <dbReference type="ARBA" id="ARBA00022737"/>
    </source>
</evidence>
<comment type="caution">
    <text evidence="4">The sequence shown here is derived from an EMBL/GenBank/DDBJ whole genome shotgun (WGS) entry which is preliminary data.</text>
</comment>
<reference evidence="4 5" key="1">
    <citation type="submission" date="2023-12" db="EMBL/GenBank/DDBJ databases">
        <title>A high-quality genome assembly for Dillenia turbinata (Dilleniales).</title>
        <authorList>
            <person name="Chanderbali A."/>
        </authorList>
    </citation>
    <scope>NUCLEOTIDE SEQUENCE [LARGE SCALE GENOMIC DNA]</scope>
    <source>
        <strain evidence="4">LSX21</strain>
        <tissue evidence="4">Leaf</tissue>
    </source>
</reference>
<name>A0AAN8Z9N3_9MAGN</name>
<dbReference type="EMBL" id="JBAMMX010000012">
    <property type="protein sequence ID" value="KAK6929867.1"/>
    <property type="molecule type" value="Genomic_DNA"/>
</dbReference>
<protein>
    <submittedName>
        <fullName evidence="4">Pentatricopeptide repeat</fullName>
    </submittedName>
</protein>
<evidence type="ECO:0000256" key="1">
    <source>
        <dbReference type="ARBA" id="ARBA00007626"/>
    </source>
</evidence>
<dbReference type="PANTHER" id="PTHR46128">
    <property type="entry name" value="MITOCHONDRIAL GROUP I INTRON SPLICING FACTOR CCM1"/>
    <property type="match status" value="1"/>
</dbReference>
<organism evidence="4 5">
    <name type="scientific">Dillenia turbinata</name>
    <dbReference type="NCBI Taxonomy" id="194707"/>
    <lineage>
        <taxon>Eukaryota</taxon>
        <taxon>Viridiplantae</taxon>
        <taxon>Streptophyta</taxon>
        <taxon>Embryophyta</taxon>
        <taxon>Tracheophyta</taxon>
        <taxon>Spermatophyta</taxon>
        <taxon>Magnoliopsida</taxon>
        <taxon>eudicotyledons</taxon>
        <taxon>Gunneridae</taxon>
        <taxon>Pentapetalae</taxon>
        <taxon>Dilleniales</taxon>
        <taxon>Dilleniaceae</taxon>
        <taxon>Dillenia</taxon>
    </lineage>
</organism>
<dbReference type="PROSITE" id="PS51375">
    <property type="entry name" value="PPR"/>
    <property type="match status" value="3"/>
</dbReference>
<evidence type="ECO:0000313" key="5">
    <source>
        <dbReference type="Proteomes" id="UP001370490"/>
    </source>
</evidence>
<dbReference type="NCBIfam" id="TIGR00756">
    <property type="entry name" value="PPR"/>
    <property type="match status" value="2"/>
</dbReference>